<organism evidence="1">
    <name type="scientific">Trypanosoma congolense (strain IL3000)</name>
    <dbReference type="NCBI Taxonomy" id="1068625"/>
    <lineage>
        <taxon>Eukaryota</taxon>
        <taxon>Discoba</taxon>
        <taxon>Euglenozoa</taxon>
        <taxon>Kinetoplastea</taxon>
        <taxon>Metakinetoplastina</taxon>
        <taxon>Trypanosomatida</taxon>
        <taxon>Trypanosomatidae</taxon>
        <taxon>Trypanosoma</taxon>
        <taxon>Nannomonas</taxon>
    </lineage>
</organism>
<dbReference type="AlphaFoldDB" id="G0US16"/>
<dbReference type="EMBL" id="HE575321">
    <property type="protein sequence ID" value="CCC92178.1"/>
    <property type="molecule type" value="Genomic_DNA"/>
</dbReference>
<dbReference type="VEuPathDB" id="TriTrypDB:TcIL3000_8_3990"/>
<proteinExistence type="predicted"/>
<protein>
    <submittedName>
        <fullName evidence="1">Uncharacterized protein</fullName>
    </submittedName>
</protein>
<sequence>MRKEGLNIQKNYILRNKRKQKEKKDECEHRRADRKRRHQVVNNFRNTFVFPTQHIIKCVVKYVYGGKGKEKRNEEDKVYKKVEKSRCNNMLFKNKMDMEHLLLRMRGFVQALMLISTFPSTPRATLPFTYRSSATTTPFNRLSGFLFIHTPK</sequence>
<name>G0US16_TRYCI</name>
<reference evidence="1" key="1">
    <citation type="journal article" date="2012" name="Proc. Natl. Acad. Sci. U.S.A.">
        <title>Antigenic diversity is generated by distinct evolutionary mechanisms in African trypanosome species.</title>
        <authorList>
            <person name="Jackson A.P."/>
            <person name="Berry A."/>
            <person name="Aslett M."/>
            <person name="Allison H.C."/>
            <person name="Burton P."/>
            <person name="Vavrova-Anderson J."/>
            <person name="Brown R."/>
            <person name="Browne H."/>
            <person name="Corton N."/>
            <person name="Hauser H."/>
            <person name="Gamble J."/>
            <person name="Gilderthorp R."/>
            <person name="Marcello L."/>
            <person name="McQuillan J."/>
            <person name="Otto T.D."/>
            <person name="Quail M.A."/>
            <person name="Sanders M.J."/>
            <person name="van Tonder A."/>
            <person name="Ginger M.L."/>
            <person name="Field M.C."/>
            <person name="Barry J.D."/>
            <person name="Hertz-Fowler C."/>
            <person name="Berriman M."/>
        </authorList>
    </citation>
    <scope>NUCLEOTIDE SEQUENCE</scope>
    <source>
        <strain evidence="1">IL3000</strain>
    </source>
</reference>
<gene>
    <name evidence="1" type="ORF">TCIL3000_8_3990</name>
</gene>
<accession>G0US16</accession>
<evidence type="ECO:0000313" key="1">
    <source>
        <dbReference type="EMBL" id="CCC92178.1"/>
    </source>
</evidence>